<keyword evidence="3" id="KW-1185">Reference proteome</keyword>
<protein>
    <submittedName>
        <fullName evidence="2">Uncharacterized protein</fullName>
    </submittedName>
</protein>
<name>A0A8J5T946_ZIZPA</name>
<evidence type="ECO:0000313" key="3">
    <source>
        <dbReference type="Proteomes" id="UP000729402"/>
    </source>
</evidence>
<keyword evidence="1" id="KW-1133">Transmembrane helix</keyword>
<keyword evidence="1" id="KW-0812">Transmembrane</keyword>
<organism evidence="2 3">
    <name type="scientific">Zizania palustris</name>
    <name type="common">Northern wild rice</name>
    <dbReference type="NCBI Taxonomy" id="103762"/>
    <lineage>
        <taxon>Eukaryota</taxon>
        <taxon>Viridiplantae</taxon>
        <taxon>Streptophyta</taxon>
        <taxon>Embryophyta</taxon>
        <taxon>Tracheophyta</taxon>
        <taxon>Spermatophyta</taxon>
        <taxon>Magnoliopsida</taxon>
        <taxon>Liliopsida</taxon>
        <taxon>Poales</taxon>
        <taxon>Poaceae</taxon>
        <taxon>BOP clade</taxon>
        <taxon>Oryzoideae</taxon>
        <taxon>Oryzeae</taxon>
        <taxon>Zizaniinae</taxon>
        <taxon>Zizania</taxon>
    </lineage>
</organism>
<gene>
    <name evidence="2" type="ORF">GUJ93_ZPchr0006g44922</name>
</gene>
<dbReference type="EMBL" id="JAAALK010000283">
    <property type="protein sequence ID" value="KAG8072864.1"/>
    <property type="molecule type" value="Genomic_DNA"/>
</dbReference>
<dbReference type="OrthoDB" id="2014825at2759"/>
<reference evidence="2" key="1">
    <citation type="journal article" date="2021" name="bioRxiv">
        <title>Whole Genome Assembly and Annotation of Northern Wild Rice, Zizania palustris L., Supports a Whole Genome Duplication in the Zizania Genus.</title>
        <authorList>
            <person name="Haas M."/>
            <person name="Kono T."/>
            <person name="Macchietto M."/>
            <person name="Millas R."/>
            <person name="McGilp L."/>
            <person name="Shao M."/>
            <person name="Duquette J."/>
            <person name="Hirsch C.N."/>
            <person name="Kimball J."/>
        </authorList>
    </citation>
    <scope>NUCLEOTIDE SEQUENCE</scope>
    <source>
        <tissue evidence="2">Fresh leaf tissue</tissue>
    </source>
</reference>
<dbReference type="AlphaFoldDB" id="A0A8J5T946"/>
<feature type="transmembrane region" description="Helical" evidence="1">
    <location>
        <begin position="20"/>
        <end position="37"/>
    </location>
</feature>
<comment type="caution">
    <text evidence="2">The sequence shown here is derived from an EMBL/GenBank/DDBJ whole genome shotgun (WGS) entry which is preliminary data.</text>
</comment>
<evidence type="ECO:0000313" key="2">
    <source>
        <dbReference type="EMBL" id="KAG8072864.1"/>
    </source>
</evidence>
<proteinExistence type="predicted"/>
<sequence length="153" mass="17575">MAKAATATRALERLVSRRACKIWLLGFFFCGVGIVHLTCAHTNFFRAGGATSKDDLPVLQEEIKTSIDSEHMKEAGEMHLYNAWSTLLDTTRDDEVPKNSDIVTRPPHLENCRLNWERDNEFDSYGDKITFPPWTLWKESLGFELFSQNYSEK</sequence>
<accession>A0A8J5T946</accession>
<dbReference type="Proteomes" id="UP000729402">
    <property type="component" value="Unassembled WGS sequence"/>
</dbReference>
<reference evidence="2" key="2">
    <citation type="submission" date="2021-02" db="EMBL/GenBank/DDBJ databases">
        <authorList>
            <person name="Kimball J.A."/>
            <person name="Haas M.W."/>
            <person name="Macchietto M."/>
            <person name="Kono T."/>
            <person name="Duquette J."/>
            <person name="Shao M."/>
        </authorList>
    </citation>
    <scope>NUCLEOTIDE SEQUENCE</scope>
    <source>
        <tissue evidence="2">Fresh leaf tissue</tissue>
    </source>
</reference>
<keyword evidence="1" id="KW-0472">Membrane</keyword>
<evidence type="ECO:0000256" key="1">
    <source>
        <dbReference type="SAM" id="Phobius"/>
    </source>
</evidence>